<protein>
    <submittedName>
        <fullName evidence="3">Ferrous iron transport protein A</fullName>
    </submittedName>
</protein>
<feature type="domain" description="Ferrous iron transporter FeoA-like" evidence="2">
    <location>
        <begin position="1"/>
        <end position="72"/>
    </location>
</feature>
<dbReference type="AlphaFoldDB" id="A0A2N6V5J2"/>
<evidence type="ECO:0000313" key="4">
    <source>
        <dbReference type="Proteomes" id="UP000830236"/>
    </source>
</evidence>
<dbReference type="InterPro" id="IPR038157">
    <property type="entry name" value="FeoA_core_dom"/>
</dbReference>
<evidence type="ECO:0000256" key="1">
    <source>
        <dbReference type="ARBA" id="ARBA00023004"/>
    </source>
</evidence>
<dbReference type="Pfam" id="PF04023">
    <property type="entry name" value="FeoA"/>
    <property type="match status" value="1"/>
</dbReference>
<dbReference type="Proteomes" id="UP000830236">
    <property type="component" value="Chromosome"/>
</dbReference>
<reference evidence="3" key="1">
    <citation type="submission" date="2022-05" db="EMBL/GenBank/DDBJ databases">
        <title>Using nanopore sequencing to obtain complete genomes from saliva samples.</title>
        <authorList>
            <person name="Baker J.L."/>
        </authorList>
    </citation>
    <scope>NUCLEOTIDE SEQUENCE</scope>
    <source>
        <strain evidence="3">JCVI-JB-Ag32</strain>
    </source>
</reference>
<evidence type="ECO:0000259" key="2">
    <source>
        <dbReference type="SMART" id="SM00899"/>
    </source>
</evidence>
<dbReference type="SMART" id="SM00899">
    <property type="entry name" value="FeoA"/>
    <property type="match status" value="1"/>
</dbReference>
<dbReference type="InterPro" id="IPR007167">
    <property type="entry name" value="Fe-transptr_FeoA-like"/>
</dbReference>
<dbReference type="RefSeq" id="WP_005986316.1">
    <property type="nucleotide sequence ID" value="NZ_PNHV01000001.1"/>
</dbReference>
<accession>A0A2N6V5J2</accession>
<evidence type="ECO:0000313" key="3">
    <source>
        <dbReference type="EMBL" id="UQF79926.1"/>
    </source>
</evidence>
<gene>
    <name evidence="3" type="ORF">M3I41_01215</name>
</gene>
<organism evidence="3 4">
    <name type="scientific">Actinomyces graevenitzii</name>
    <dbReference type="NCBI Taxonomy" id="55565"/>
    <lineage>
        <taxon>Bacteria</taxon>
        <taxon>Bacillati</taxon>
        <taxon>Actinomycetota</taxon>
        <taxon>Actinomycetes</taxon>
        <taxon>Actinomycetales</taxon>
        <taxon>Actinomycetaceae</taxon>
        <taxon>Actinomyces</taxon>
    </lineage>
</organism>
<dbReference type="EMBL" id="CP097095">
    <property type="protein sequence ID" value="UQF79926.1"/>
    <property type="molecule type" value="Genomic_DNA"/>
</dbReference>
<dbReference type="Gene3D" id="2.30.30.90">
    <property type="match status" value="1"/>
</dbReference>
<name>A0A2N6V5J2_9ACTO</name>
<dbReference type="InterPro" id="IPR008988">
    <property type="entry name" value="Transcriptional_repressor_C"/>
</dbReference>
<dbReference type="SUPFAM" id="SSF50037">
    <property type="entry name" value="C-terminal domain of transcriptional repressors"/>
    <property type="match status" value="1"/>
</dbReference>
<proteinExistence type="predicted"/>
<dbReference type="GO" id="GO:0046914">
    <property type="term" value="F:transition metal ion binding"/>
    <property type="evidence" value="ECO:0007669"/>
    <property type="project" value="InterPro"/>
</dbReference>
<keyword evidence="1" id="KW-0408">Iron</keyword>
<dbReference type="KEGG" id="agh:M3I41_01215"/>
<sequence>MLLSQCPKRVRAKVAELDISEENLLRLHELGLRPGVNLHVVNRAAFGGVVVNIDGARVAVDRRSAHHINVEVIK</sequence>